<sequence length="829" mass="94045">MHKTASGEGSGTNKVPVLLQNLCNYFSKQDQELSSKLYKLSISYLSTSSQNNLNNECDAQYVVSQIRKQIQSTQSSEQIGRFDHLYGKLQKSTVLKHQSQVLIFLLSLSTGSTETKVNQWSLLQDIPEQTTLSVSKSQMSFLPDDPKVGVKKLYQASSLVKNVSALFNRTQLSSTGWTGSEQDLLKTSTSSSRQTLMTGVTESQLIQEVIYSFQGIEGRVIRKELDGLGFTIDAKLGKSLTPIQKGLIERLVGVGFLHNQLKLHCDESDKQIGLIGQSLIAILRDELTNYYQLIASLQAQSNKQELTLRRMVVWVAEPQLHLQWLAYIAEQCSDKKGGALISAVHGFLQHGSTCVQKLAEKVLTAVCRPLCLMLSKWLLDGELNDPCAEFFIEARSINTDERLWHDKYLVRKAMIPSFISLDQATKILATGKSINFLRQVCKDNEEMPGRDALHKLFTNTFAKALFAPEQSIELHTALERVYRETSQRVLDLLKDNYRLLEHLQSMRRYLLLGQGDFIRHLMELLVPELSQPAANLYLHTLSAILETAIRVTNAQYEDEDTLQRLNVNLLSMAKDDSGWDVFILGYHANGPVGTILQPTNSIYKCLFGGLWKVKRMEFVLSNMRKQQITSNKLYRNIKEMKPVTHAIHILASEMIHFLHQTQYYFLFEVLECSWAEMVKQVNQAGSLDDVITAHNTFLSSVQSGVLLDLNSANFRLVLGLIFNQILSLESLQETLYMTASKAKEQHEAYKKICCSKDGFGVTKEEEQQYKKQLLNFHHFLSSTRSQVIHWSTMFRENVVKFIKLLAASSNMNLQLLSTRLNFNGYYTIA</sequence>
<organism evidence="8 9">
    <name type="scientific">Nicrophorus vespilloides</name>
    <name type="common">Boreal carrion beetle</name>
    <dbReference type="NCBI Taxonomy" id="110193"/>
    <lineage>
        <taxon>Eukaryota</taxon>
        <taxon>Metazoa</taxon>
        <taxon>Ecdysozoa</taxon>
        <taxon>Arthropoda</taxon>
        <taxon>Hexapoda</taxon>
        <taxon>Insecta</taxon>
        <taxon>Pterygota</taxon>
        <taxon>Neoptera</taxon>
        <taxon>Endopterygota</taxon>
        <taxon>Coleoptera</taxon>
        <taxon>Polyphaga</taxon>
        <taxon>Staphyliniformia</taxon>
        <taxon>Silphidae</taxon>
        <taxon>Nicrophorinae</taxon>
        <taxon>Nicrophorus</taxon>
    </lineage>
</organism>
<dbReference type="RefSeq" id="XP_017782941.1">
    <property type="nucleotide sequence ID" value="XM_017927452.1"/>
</dbReference>
<dbReference type="InterPro" id="IPR007259">
    <property type="entry name" value="GCP"/>
</dbReference>
<protein>
    <submittedName>
        <fullName evidence="9">Gamma-tubulin complex component 3</fullName>
    </submittedName>
</protein>
<evidence type="ECO:0000256" key="1">
    <source>
        <dbReference type="ARBA" id="ARBA00004245"/>
    </source>
</evidence>
<dbReference type="Pfam" id="PF04130">
    <property type="entry name" value="GCP_C_terminal"/>
    <property type="match status" value="1"/>
</dbReference>
<feature type="domain" description="Gamma tubulin complex component protein N-terminal" evidence="7">
    <location>
        <begin position="206"/>
        <end position="495"/>
    </location>
</feature>
<evidence type="ECO:0000256" key="3">
    <source>
        <dbReference type="ARBA" id="ARBA00022490"/>
    </source>
</evidence>
<keyword evidence="3" id="KW-0963">Cytoplasm</keyword>
<keyword evidence="8" id="KW-1185">Reference proteome</keyword>
<comment type="similarity">
    <text evidence="2">Belongs to the TUBGCP family.</text>
</comment>
<evidence type="ECO:0000256" key="5">
    <source>
        <dbReference type="ARBA" id="ARBA00023212"/>
    </source>
</evidence>
<keyword evidence="4" id="KW-0493">Microtubule</keyword>
<evidence type="ECO:0000313" key="9">
    <source>
        <dbReference type="RefSeq" id="XP_017782941.1"/>
    </source>
</evidence>
<gene>
    <name evidence="9" type="primary">LOC108567152</name>
</gene>
<dbReference type="Gene3D" id="1.20.120.1900">
    <property type="entry name" value="Gamma-tubulin complex, C-terminal domain"/>
    <property type="match status" value="1"/>
</dbReference>
<dbReference type="InterPro" id="IPR041470">
    <property type="entry name" value="GCP_N"/>
</dbReference>
<accession>A0ABM1N7Z1</accession>
<evidence type="ECO:0000256" key="4">
    <source>
        <dbReference type="ARBA" id="ARBA00022701"/>
    </source>
</evidence>
<name>A0ABM1N7Z1_NICVS</name>
<dbReference type="InterPro" id="IPR040457">
    <property type="entry name" value="GCP_C"/>
</dbReference>
<evidence type="ECO:0000256" key="2">
    <source>
        <dbReference type="ARBA" id="ARBA00010337"/>
    </source>
</evidence>
<evidence type="ECO:0000259" key="7">
    <source>
        <dbReference type="Pfam" id="PF17681"/>
    </source>
</evidence>
<proteinExistence type="inferred from homology"/>
<comment type="subcellular location">
    <subcellularLocation>
        <location evidence="1">Cytoplasm</location>
        <location evidence="1">Cytoskeleton</location>
    </subcellularLocation>
</comment>
<evidence type="ECO:0000259" key="6">
    <source>
        <dbReference type="Pfam" id="PF04130"/>
    </source>
</evidence>
<dbReference type="PANTHER" id="PTHR19302:SF14">
    <property type="entry name" value="GAMMA-TUBULIN COMPLEX COMPONENT 3"/>
    <property type="match status" value="1"/>
</dbReference>
<evidence type="ECO:0000313" key="8">
    <source>
        <dbReference type="Proteomes" id="UP000695000"/>
    </source>
</evidence>
<keyword evidence="5" id="KW-0206">Cytoskeleton</keyword>
<feature type="domain" description="Gamma tubulin complex component C-terminal" evidence="6">
    <location>
        <begin position="499"/>
        <end position="826"/>
    </location>
</feature>
<dbReference type="Proteomes" id="UP000695000">
    <property type="component" value="Unplaced"/>
</dbReference>
<dbReference type="PANTHER" id="PTHR19302">
    <property type="entry name" value="GAMMA TUBULIN COMPLEX PROTEIN"/>
    <property type="match status" value="1"/>
</dbReference>
<reference evidence="9" key="1">
    <citation type="submission" date="2025-08" db="UniProtKB">
        <authorList>
            <consortium name="RefSeq"/>
        </authorList>
    </citation>
    <scope>IDENTIFICATION</scope>
    <source>
        <tissue evidence="9">Whole Larva</tissue>
    </source>
</reference>
<dbReference type="Pfam" id="PF17681">
    <property type="entry name" value="GCP_N_terminal"/>
    <property type="match status" value="1"/>
</dbReference>
<dbReference type="InterPro" id="IPR042241">
    <property type="entry name" value="GCP_C_sf"/>
</dbReference>
<dbReference type="GeneID" id="108567152"/>